<dbReference type="AlphaFoldDB" id="A0A6J2JKQ3"/>
<dbReference type="SUPFAM" id="SSF56436">
    <property type="entry name" value="C-type lectin-like"/>
    <property type="match status" value="2"/>
</dbReference>
<dbReference type="InterPro" id="IPR018378">
    <property type="entry name" value="C-type_lectin_CS"/>
</dbReference>
<evidence type="ECO:0000256" key="1">
    <source>
        <dbReference type="ARBA" id="ARBA00023157"/>
    </source>
</evidence>
<organism evidence="3 4">
    <name type="scientific">Bombyx mandarina</name>
    <name type="common">Wild silk moth</name>
    <name type="synonym">Wild silkworm</name>
    <dbReference type="NCBI Taxonomy" id="7092"/>
    <lineage>
        <taxon>Eukaryota</taxon>
        <taxon>Metazoa</taxon>
        <taxon>Ecdysozoa</taxon>
        <taxon>Arthropoda</taxon>
        <taxon>Hexapoda</taxon>
        <taxon>Insecta</taxon>
        <taxon>Pterygota</taxon>
        <taxon>Neoptera</taxon>
        <taxon>Endopterygota</taxon>
        <taxon>Lepidoptera</taxon>
        <taxon>Glossata</taxon>
        <taxon>Ditrysia</taxon>
        <taxon>Bombycoidea</taxon>
        <taxon>Bombycidae</taxon>
        <taxon>Bombycinae</taxon>
        <taxon>Bombyx</taxon>
    </lineage>
</organism>
<dbReference type="PANTHER" id="PTHR22803">
    <property type="entry name" value="MANNOSE, PHOSPHOLIPASE, LECTIN RECEPTOR RELATED"/>
    <property type="match status" value="1"/>
</dbReference>
<dbReference type="PROSITE" id="PS00615">
    <property type="entry name" value="C_TYPE_LECTIN_1"/>
    <property type="match status" value="1"/>
</dbReference>
<dbReference type="Proteomes" id="UP000504629">
    <property type="component" value="Unplaced"/>
</dbReference>
<dbReference type="OrthoDB" id="7357196at2759"/>
<gene>
    <name evidence="4" type="primary">LOC114242150</name>
</gene>
<name>A0A6J2JKQ3_BOMMA</name>
<dbReference type="InterPro" id="IPR016186">
    <property type="entry name" value="C-type_lectin-like/link_sf"/>
</dbReference>
<dbReference type="CDD" id="cd00037">
    <property type="entry name" value="CLECT"/>
    <property type="match status" value="2"/>
</dbReference>
<evidence type="ECO:0000313" key="4">
    <source>
        <dbReference type="RefSeq" id="XP_028028999.1"/>
    </source>
</evidence>
<reference evidence="4" key="1">
    <citation type="submission" date="2025-08" db="UniProtKB">
        <authorList>
            <consortium name="RefSeq"/>
        </authorList>
    </citation>
    <scope>IDENTIFICATION</scope>
    <source>
        <tissue evidence="4">Silk gland</tissue>
    </source>
</reference>
<dbReference type="Pfam" id="PF00059">
    <property type="entry name" value="Lectin_C"/>
    <property type="match status" value="2"/>
</dbReference>
<dbReference type="InterPro" id="IPR001304">
    <property type="entry name" value="C-type_lectin-like"/>
</dbReference>
<dbReference type="PROSITE" id="PS50041">
    <property type="entry name" value="C_TYPE_LECTIN_2"/>
    <property type="match status" value="2"/>
</dbReference>
<dbReference type="InterPro" id="IPR016187">
    <property type="entry name" value="CTDL_fold"/>
</dbReference>
<dbReference type="Gene3D" id="3.10.100.10">
    <property type="entry name" value="Mannose-Binding Protein A, subunit A"/>
    <property type="match status" value="2"/>
</dbReference>
<dbReference type="RefSeq" id="XP_028028999.1">
    <property type="nucleotide sequence ID" value="XM_028173198.1"/>
</dbReference>
<keyword evidence="1" id="KW-1015">Disulfide bond</keyword>
<feature type="domain" description="C-type lectin" evidence="2">
    <location>
        <begin position="171"/>
        <end position="296"/>
    </location>
</feature>
<sequence length="304" mass="34953">MYQEAPRFQCEIRKSQKFRMDYMWAQMFKTYYRLNDLATNWDQARQICEAEGTYLFIPDSLDEMESFKLLMSNMKAQYTGIFMGLHDKFSDGNFVTLKGESIAGTTIELLWAQGSPDNVNGTEHCVVMTREGLLDDRPCDDIYPFVCKILGSEIEFNEKCNNFDLAYIPRNNGKCYKFHAEPLSWYDAYLICKSEEGNLAIVNSADEASFITEMLSENLDRKVPDPNILFIGFSDLMFPFQYRTILGQSLEDAGYSTWGHIEEQTSKLDSNHCGAITSEGFLQITRCNRPAMFLCEKIINNTAE</sequence>
<protein>
    <submittedName>
        <fullName evidence="4">C-type mannose receptor 2-like</fullName>
    </submittedName>
</protein>
<proteinExistence type="predicted"/>
<dbReference type="GeneID" id="114242150"/>
<keyword evidence="3" id="KW-1185">Reference proteome</keyword>
<dbReference type="InterPro" id="IPR050111">
    <property type="entry name" value="C-type_lectin/snaclec_domain"/>
</dbReference>
<evidence type="ECO:0000259" key="2">
    <source>
        <dbReference type="PROSITE" id="PS50041"/>
    </source>
</evidence>
<feature type="domain" description="C-type lectin" evidence="2">
    <location>
        <begin position="32"/>
        <end position="148"/>
    </location>
</feature>
<accession>A0A6J2JKQ3</accession>
<dbReference type="SMART" id="SM00034">
    <property type="entry name" value="CLECT"/>
    <property type="match status" value="2"/>
</dbReference>
<dbReference type="KEGG" id="bman:114242150"/>
<evidence type="ECO:0000313" key="3">
    <source>
        <dbReference type="Proteomes" id="UP000504629"/>
    </source>
</evidence>